<sequence>MKPRYDFSGKVAFVTGASQGMGVAAAQAFAAAGASVVLADVNSETVEQAAQQIRDVGGTAIGVICDVADDAQVEAAVNKAVETYGSLDFAFNNAGVQVPLSDIADQPLSDYNRVADINLRGVWSSMKYELQQMRKQGSGAIVNNASVGGLVGNRDLAPYNASKHGVIGLTKSAAISYAARGIRVNSICPGTIDTPMVAGMDQDMIAGVMRNQIIERLGQPEEIAQAVLWLCSEGASFVVGGALPVDGGFVTN</sequence>
<evidence type="ECO:0000313" key="4">
    <source>
        <dbReference type="Proteomes" id="UP001589858"/>
    </source>
</evidence>
<dbReference type="PRINTS" id="PR00081">
    <property type="entry name" value="GDHRDH"/>
</dbReference>
<dbReference type="EC" id="1.1.1.47" evidence="3"/>
<reference evidence="3 4" key="1">
    <citation type="submission" date="2024-09" db="EMBL/GenBank/DDBJ databases">
        <authorList>
            <person name="Sun Q."/>
            <person name="Mori K."/>
        </authorList>
    </citation>
    <scope>NUCLEOTIDE SEQUENCE [LARGE SCALE GENOMIC DNA]</scope>
    <source>
        <strain evidence="3 4">CICC 11035S</strain>
    </source>
</reference>
<dbReference type="InterPro" id="IPR002347">
    <property type="entry name" value="SDR_fam"/>
</dbReference>
<name>A0ABV6S6H9_9SPHN</name>
<evidence type="ECO:0000256" key="2">
    <source>
        <dbReference type="ARBA" id="ARBA00023002"/>
    </source>
</evidence>
<keyword evidence="4" id="KW-1185">Reference proteome</keyword>
<comment type="caution">
    <text evidence="3">The sequence shown here is derived from an EMBL/GenBank/DDBJ whole genome shotgun (WGS) entry which is preliminary data.</text>
</comment>
<dbReference type="GO" id="GO:0047936">
    <property type="term" value="F:glucose 1-dehydrogenase [NAD(P)+] activity"/>
    <property type="evidence" value="ECO:0007669"/>
    <property type="project" value="UniProtKB-EC"/>
</dbReference>
<protein>
    <submittedName>
        <fullName evidence="3">Glucose 1-dehydrogenase</fullName>
        <ecNumber evidence="3">1.1.1.47</ecNumber>
    </submittedName>
</protein>
<dbReference type="PRINTS" id="PR00080">
    <property type="entry name" value="SDRFAMILY"/>
</dbReference>
<dbReference type="NCBIfam" id="NF005559">
    <property type="entry name" value="PRK07231.1"/>
    <property type="match status" value="1"/>
</dbReference>
<keyword evidence="2 3" id="KW-0560">Oxidoreductase</keyword>
<dbReference type="PANTHER" id="PTHR24321:SF8">
    <property type="entry name" value="ESTRADIOL 17-BETA-DEHYDROGENASE 8-RELATED"/>
    <property type="match status" value="1"/>
</dbReference>
<comment type="similarity">
    <text evidence="1">Belongs to the short-chain dehydrogenases/reductases (SDR) family.</text>
</comment>
<dbReference type="InterPro" id="IPR036291">
    <property type="entry name" value="NAD(P)-bd_dom_sf"/>
</dbReference>
<dbReference type="SUPFAM" id="SSF51735">
    <property type="entry name" value="NAD(P)-binding Rossmann-fold domains"/>
    <property type="match status" value="1"/>
</dbReference>
<dbReference type="RefSeq" id="WP_267225107.1">
    <property type="nucleotide sequence ID" value="NZ_JAPCWC010000058.1"/>
</dbReference>
<dbReference type="InterPro" id="IPR020904">
    <property type="entry name" value="Sc_DH/Rdtase_CS"/>
</dbReference>
<gene>
    <name evidence="3" type="ORF">ACFFF8_09585</name>
</gene>
<dbReference type="Pfam" id="PF13561">
    <property type="entry name" value="adh_short_C2"/>
    <property type="match status" value="1"/>
</dbReference>
<dbReference type="CDD" id="cd05233">
    <property type="entry name" value="SDR_c"/>
    <property type="match status" value="1"/>
</dbReference>
<evidence type="ECO:0000313" key="3">
    <source>
        <dbReference type="EMBL" id="MFC0684845.1"/>
    </source>
</evidence>
<dbReference type="PROSITE" id="PS00061">
    <property type="entry name" value="ADH_SHORT"/>
    <property type="match status" value="1"/>
</dbReference>
<dbReference type="Gene3D" id="3.40.50.720">
    <property type="entry name" value="NAD(P)-binding Rossmann-like Domain"/>
    <property type="match status" value="1"/>
</dbReference>
<dbReference type="EMBL" id="JBHLTM010000031">
    <property type="protein sequence ID" value="MFC0684845.1"/>
    <property type="molecule type" value="Genomic_DNA"/>
</dbReference>
<accession>A0ABV6S6H9</accession>
<organism evidence="3 4">
    <name type="scientific">Novosphingobium clariflavum</name>
    <dbReference type="NCBI Taxonomy" id="2029884"/>
    <lineage>
        <taxon>Bacteria</taxon>
        <taxon>Pseudomonadati</taxon>
        <taxon>Pseudomonadota</taxon>
        <taxon>Alphaproteobacteria</taxon>
        <taxon>Sphingomonadales</taxon>
        <taxon>Sphingomonadaceae</taxon>
        <taxon>Novosphingobium</taxon>
    </lineage>
</organism>
<dbReference type="PANTHER" id="PTHR24321">
    <property type="entry name" value="DEHYDROGENASES, SHORT CHAIN"/>
    <property type="match status" value="1"/>
</dbReference>
<proteinExistence type="inferred from homology"/>
<evidence type="ECO:0000256" key="1">
    <source>
        <dbReference type="ARBA" id="ARBA00006484"/>
    </source>
</evidence>
<dbReference type="Proteomes" id="UP001589858">
    <property type="component" value="Unassembled WGS sequence"/>
</dbReference>